<proteinExistence type="predicted"/>
<keyword evidence="1" id="KW-0812">Transmembrane</keyword>
<protein>
    <submittedName>
        <fullName evidence="2">Uncharacterized protein</fullName>
    </submittedName>
</protein>
<evidence type="ECO:0000313" key="3">
    <source>
        <dbReference type="Proteomes" id="UP001217089"/>
    </source>
</evidence>
<evidence type="ECO:0000256" key="1">
    <source>
        <dbReference type="SAM" id="Phobius"/>
    </source>
</evidence>
<dbReference type="EMBL" id="JARBDR010000640">
    <property type="protein sequence ID" value="KAJ8310825.1"/>
    <property type="molecule type" value="Genomic_DNA"/>
</dbReference>
<evidence type="ECO:0000313" key="2">
    <source>
        <dbReference type="EMBL" id="KAJ8310825.1"/>
    </source>
</evidence>
<keyword evidence="1" id="KW-0472">Membrane</keyword>
<dbReference type="Proteomes" id="UP001217089">
    <property type="component" value="Unassembled WGS sequence"/>
</dbReference>
<comment type="caution">
    <text evidence="2">The sequence shown here is derived from an EMBL/GenBank/DDBJ whole genome shotgun (WGS) entry which is preliminary data.</text>
</comment>
<keyword evidence="1" id="KW-1133">Transmembrane helix</keyword>
<keyword evidence="3" id="KW-1185">Reference proteome</keyword>
<sequence>MTTFQSSYLCQLHFYKATLLPFYPATFVIMTTFLSISFLVVMTSFLSSYIFYCRNYISVKLHLWLCFYHAVIYKHYKTVNKIISCFALSSLALQ</sequence>
<gene>
    <name evidence="2" type="ORF">KUTeg_012690</name>
</gene>
<accession>A0ABQ9F3T1</accession>
<reference evidence="2 3" key="1">
    <citation type="submission" date="2022-12" db="EMBL/GenBank/DDBJ databases">
        <title>Chromosome-level genome of Tegillarca granosa.</title>
        <authorList>
            <person name="Kim J."/>
        </authorList>
    </citation>
    <scope>NUCLEOTIDE SEQUENCE [LARGE SCALE GENOMIC DNA]</scope>
    <source>
        <strain evidence="2">Teg-2019</strain>
        <tissue evidence="2">Adductor muscle</tissue>
    </source>
</reference>
<name>A0ABQ9F3T1_TEGGR</name>
<feature type="transmembrane region" description="Helical" evidence="1">
    <location>
        <begin position="22"/>
        <end position="52"/>
    </location>
</feature>
<organism evidence="2 3">
    <name type="scientific">Tegillarca granosa</name>
    <name type="common">Malaysian cockle</name>
    <name type="synonym">Anadara granosa</name>
    <dbReference type="NCBI Taxonomy" id="220873"/>
    <lineage>
        <taxon>Eukaryota</taxon>
        <taxon>Metazoa</taxon>
        <taxon>Spiralia</taxon>
        <taxon>Lophotrochozoa</taxon>
        <taxon>Mollusca</taxon>
        <taxon>Bivalvia</taxon>
        <taxon>Autobranchia</taxon>
        <taxon>Pteriomorphia</taxon>
        <taxon>Arcoida</taxon>
        <taxon>Arcoidea</taxon>
        <taxon>Arcidae</taxon>
        <taxon>Tegillarca</taxon>
    </lineage>
</organism>